<dbReference type="Proteomes" id="UP000194440">
    <property type="component" value="Chromosome"/>
</dbReference>
<dbReference type="GO" id="GO:0043093">
    <property type="term" value="P:FtsZ-dependent cytokinesis"/>
    <property type="evidence" value="ECO:0007669"/>
    <property type="project" value="UniProtKB-UniRule"/>
</dbReference>
<keyword evidence="1" id="KW-0131">Cell cycle</keyword>
<keyword evidence="1" id="KW-0574">Periplasm</keyword>
<gene>
    <name evidence="1" type="primary">cpoB</name>
    <name evidence="3" type="ORF">CBP36_10890</name>
</gene>
<keyword evidence="1" id="KW-0732">Signal</keyword>
<protein>
    <recommendedName>
        <fullName evidence="1">Cell division coordinator CpoB</fullName>
    </recommendedName>
</protein>
<name>A0A240UDV7_9BURK</name>
<comment type="function">
    <text evidence="1">Mediates coordination of peptidoglycan synthesis and outer membrane constriction during cell division.</text>
</comment>
<accession>A0A240UDV7</accession>
<dbReference type="SUPFAM" id="SSF48452">
    <property type="entry name" value="TPR-like"/>
    <property type="match status" value="1"/>
</dbReference>
<dbReference type="Pfam" id="PF16331">
    <property type="entry name" value="TolA_bind_tri"/>
    <property type="match status" value="1"/>
</dbReference>
<comment type="similarity">
    <text evidence="1">Belongs to the CpoB family.</text>
</comment>
<dbReference type="AlphaFoldDB" id="A0A240UDV7"/>
<evidence type="ECO:0000313" key="3">
    <source>
        <dbReference type="EMBL" id="ART59275.1"/>
    </source>
</evidence>
<dbReference type="Gene3D" id="1.25.40.10">
    <property type="entry name" value="Tetratricopeptide repeat domain"/>
    <property type="match status" value="1"/>
</dbReference>
<comment type="subcellular location">
    <subcellularLocation>
        <location evidence="1">Periplasm</location>
    </subcellularLocation>
</comment>
<dbReference type="OrthoDB" id="8525418at2"/>
<dbReference type="InterPro" id="IPR032519">
    <property type="entry name" value="YbgF_tri"/>
</dbReference>
<evidence type="ECO:0000313" key="4">
    <source>
        <dbReference type="Proteomes" id="UP000194440"/>
    </source>
</evidence>
<feature type="domain" description="YbgF trimerisation" evidence="2">
    <location>
        <begin position="69"/>
        <end position="123"/>
    </location>
</feature>
<dbReference type="GO" id="GO:0070206">
    <property type="term" value="P:protein trimerization"/>
    <property type="evidence" value="ECO:0007669"/>
    <property type="project" value="InterPro"/>
</dbReference>
<organism evidence="3 4">
    <name type="scientific">Acidovorax carolinensis</name>
    <dbReference type="NCBI Taxonomy" id="553814"/>
    <lineage>
        <taxon>Bacteria</taxon>
        <taxon>Pseudomonadati</taxon>
        <taxon>Pseudomonadota</taxon>
        <taxon>Betaproteobacteria</taxon>
        <taxon>Burkholderiales</taxon>
        <taxon>Comamonadaceae</taxon>
        <taxon>Acidovorax</taxon>
    </lineage>
</organism>
<feature type="signal peptide" evidence="1">
    <location>
        <begin position="1"/>
        <end position="28"/>
    </location>
</feature>
<dbReference type="EMBL" id="CP021366">
    <property type="protein sequence ID" value="ART59275.1"/>
    <property type="molecule type" value="Genomic_DNA"/>
</dbReference>
<dbReference type="InterPro" id="IPR014162">
    <property type="entry name" value="CpoB_C"/>
</dbReference>
<reference evidence="3" key="1">
    <citation type="submission" date="2017-05" db="EMBL/GenBank/DDBJ databases">
        <title>Polyphasic characterization of four soil-derived phenanthrene-degrading Acidovorax strains and proposal of Acidovorax phenanthrenivorans sp. nov.</title>
        <authorList>
            <person name="Singleton D."/>
            <person name="Lee J."/>
            <person name="Dickey A.N."/>
            <person name="Stroud A."/>
            <person name="Scholl E.H."/>
            <person name="Wright F.A."/>
            <person name="Aitken M.D."/>
        </authorList>
    </citation>
    <scope>NUCLEOTIDE SEQUENCE</scope>
    <source>
        <strain evidence="3">P4</strain>
    </source>
</reference>
<feature type="chain" id="PRO_5013410145" description="Cell division coordinator CpoB" evidence="1">
    <location>
        <begin position="29"/>
        <end position="260"/>
    </location>
</feature>
<keyword evidence="1" id="KW-0132">Cell division</keyword>
<proteinExistence type="inferred from homology"/>
<keyword evidence="4" id="KW-1185">Reference proteome</keyword>
<dbReference type="KEGG" id="acis:CBP35_08040"/>
<dbReference type="InterPro" id="IPR011990">
    <property type="entry name" value="TPR-like_helical_dom_sf"/>
</dbReference>
<feature type="coiled-coil region" evidence="1">
    <location>
        <begin position="33"/>
        <end position="106"/>
    </location>
</feature>
<dbReference type="InterPro" id="IPR034706">
    <property type="entry name" value="CpoB"/>
</dbReference>
<dbReference type="Pfam" id="PF14559">
    <property type="entry name" value="TPR_19"/>
    <property type="match status" value="1"/>
</dbReference>
<dbReference type="GO" id="GO:0030288">
    <property type="term" value="C:outer membrane-bounded periplasmic space"/>
    <property type="evidence" value="ECO:0007669"/>
    <property type="project" value="UniProtKB-UniRule"/>
</dbReference>
<keyword evidence="1" id="KW-0175">Coiled coil</keyword>
<dbReference type="KEGG" id="acip:CBP36_10890"/>
<dbReference type="HAMAP" id="MF_02066">
    <property type="entry name" value="CpoB"/>
    <property type="match status" value="1"/>
</dbReference>
<dbReference type="NCBIfam" id="TIGR02795">
    <property type="entry name" value="tol_pal_ybgF"/>
    <property type="match status" value="1"/>
</dbReference>
<sequence precursor="true">MRAARFPMPAKTLLTLLLSCAFAATGHAALFEDDEARRAILELRQRVDALQQRSAEDIRKSGDDSSQLRRGLLDLQTQIEALRVEQAKLRGQNEQLLRDVGELQRRQKDIAQGVDERLRQFEPVKVTVDGLEFQADAAEKRDFEAALAVFRSGKFAEANTAFAGFVRQYPRSGYVPSARFWLGNAQYAAREYKDAIGNFRLLLSGSPGHARAPEAALSIANCQIELKETRPARKTLEDLLKAYPQSEAAVAAKERLSRLK</sequence>
<evidence type="ECO:0000256" key="1">
    <source>
        <dbReference type="HAMAP-Rule" id="MF_02066"/>
    </source>
</evidence>
<evidence type="ECO:0000259" key="2">
    <source>
        <dbReference type="Pfam" id="PF16331"/>
    </source>
</evidence>